<name>A0A540KF41_MALBA</name>
<dbReference type="EMBL" id="VIEB01001357">
    <property type="protein sequence ID" value="TQD72857.1"/>
    <property type="molecule type" value="Genomic_DNA"/>
</dbReference>
<accession>A0A540KF41</accession>
<evidence type="ECO:0000313" key="2">
    <source>
        <dbReference type="Proteomes" id="UP000315295"/>
    </source>
</evidence>
<comment type="caution">
    <text evidence="1">The sequence shown here is derived from an EMBL/GenBank/DDBJ whole genome shotgun (WGS) entry which is preliminary data.</text>
</comment>
<evidence type="ECO:0000313" key="1">
    <source>
        <dbReference type="EMBL" id="TQD72857.1"/>
    </source>
</evidence>
<dbReference type="Proteomes" id="UP000315295">
    <property type="component" value="Unassembled WGS sequence"/>
</dbReference>
<proteinExistence type="predicted"/>
<reference evidence="1 2" key="1">
    <citation type="journal article" date="2019" name="G3 (Bethesda)">
        <title>Sequencing of a Wild Apple (Malus baccata) Genome Unravels the Differences Between Cultivated and Wild Apple Species Regarding Disease Resistance and Cold Tolerance.</title>
        <authorList>
            <person name="Chen X."/>
        </authorList>
    </citation>
    <scope>NUCLEOTIDE SEQUENCE [LARGE SCALE GENOMIC DNA]</scope>
    <source>
        <strain evidence="2">cv. Shandingzi</strain>
        <tissue evidence="1">Leaves</tissue>
    </source>
</reference>
<organism evidence="1 2">
    <name type="scientific">Malus baccata</name>
    <name type="common">Siberian crab apple</name>
    <name type="synonym">Pyrus baccata</name>
    <dbReference type="NCBI Taxonomy" id="106549"/>
    <lineage>
        <taxon>Eukaryota</taxon>
        <taxon>Viridiplantae</taxon>
        <taxon>Streptophyta</taxon>
        <taxon>Embryophyta</taxon>
        <taxon>Tracheophyta</taxon>
        <taxon>Spermatophyta</taxon>
        <taxon>Magnoliopsida</taxon>
        <taxon>eudicotyledons</taxon>
        <taxon>Gunneridae</taxon>
        <taxon>Pentapetalae</taxon>
        <taxon>rosids</taxon>
        <taxon>fabids</taxon>
        <taxon>Rosales</taxon>
        <taxon>Rosaceae</taxon>
        <taxon>Amygdaloideae</taxon>
        <taxon>Maleae</taxon>
        <taxon>Malus</taxon>
    </lineage>
</organism>
<dbReference type="AlphaFoldDB" id="A0A540KF41"/>
<gene>
    <name evidence="1" type="ORF">C1H46_041610</name>
</gene>
<sequence>MPITTSPSVFASASSTSGTHSNLLTLLMSPDSDVQLKALRELKNRIIGNHTKKLSFIKLGLVPSIYGSQCFSTPWWGAEEARRETTEGRRKA</sequence>
<dbReference type="STRING" id="106549.A0A540KF41"/>
<keyword evidence="2" id="KW-1185">Reference proteome</keyword>
<protein>
    <submittedName>
        <fullName evidence="1">Uncharacterized protein</fullName>
    </submittedName>
</protein>